<dbReference type="AlphaFoldDB" id="A3K5L0"/>
<feature type="region of interest" description="Disordered" evidence="1">
    <location>
        <begin position="454"/>
        <end position="474"/>
    </location>
</feature>
<dbReference type="Proteomes" id="UP000005713">
    <property type="component" value="Unassembled WGS sequence"/>
</dbReference>
<sequence length="601" mass="64380">MPVLTTPDATTGSAAHAALFGGNILAPRAHMKGPGSYAEAIEELGVTGLRYPGGSLTEKMFSLRDPDADRVFEPDLGREVDFIPMSGFMQYAEQTGRDVTIVIPTRDQLSDEALDANGDRMPAIDRDVLSQFVRGTVSGEYGAANVAAFEIGNEYWGSGEMNAAEYGRLAADMAQVIDRTLNELAPTHPGAAQVDVLVQVGTNFGHSDLSDDYAGMAPADVVAEVNAAYGLSLDESVIYPSGDIDWTEINNEILLSHFDDDAMAATDGVIAHVYSRAPVVEHSRWFQLEQIEEHWQSIHPELEIHVTEWNQKSNTGAFDESRDYGLWQAQEMLEQVEEFMRMDVASAQVWPLIQNTPTALALGREFDETTPPGEMFAMLSENLPGMRMLDFAPQDERGTEMETAEMDVHAFADGQDMLFYFTSNLQQGVADSEVDISNLVEGFGEMEITVLGVARGDGPGSTQSRASVDHPDPEELHVDGLIETVLAPGEIMQVRLTDVVPTADFAKTFADTGSPRVEADGVAVPPDDTDDDGDDADADDPDASSVGGQGVMASLTESAPAPSEGGGSSPDGDGDDGGDEGGSDMGGLWLIGLLPLMFLLG</sequence>
<evidence type="ECO:0000313" key="3">
    <source>
        <dbReference type="Proteomes" id="UP000005713"/>
    </source>
</evidence>
<evidence type="ECO:0000256" key="1">
    <source>
        <dbReference type="SAM" id="MobiDB-lite"/>
    </source>
</evidence>
<feature type="compositionally biased region" description="Acidic residues" evidence="1">
    <location>
        <begin position="527"/>
        <end position="542"/>
    </location>
</feature>
<name>A3K5L0_SAGS3</name>
<dbReference type="OrthoDB" id="5242885at2"/>
<dbReference type="RefSeq" id="WP_005860370.1">
    <property type="nucleotide sequence ID" value="NZ_AAYA01000009.1"/>
</dbReference>
<keyword evidence="3" id="KW-1185">Reference proteome</keyword>
<proteinExistence type="predicted"/>
<feature type="compositionally biased region" description="Acidic residues" evidence="1">
    <location>
        <begin position="572"/>
        <end position="582"/>
    </location>
</feature>
<organism evidence="2 3">
    <name type="scientific">Sagittula stellata (strain ATCC 700073 / DSM 11524 / E-37)</name>
    <dbReference type="NCBI Taxonomy" id="388399"/>
    <lineage>
        <taxon>Bacteria</taxon>
        <taxon>Pseudomonadati</taxon>
        <taxon>Pseudomonadota</taxon>
        <taxon>Alphaproteobacteria</taxon>
        <taxon>Rhodobacterales</taxon>
        <taxon>Roseobacteraceae</taxon>
        <taxon>Sagittula</taxon>
    </lineage>
</organism>
<reference evidence="2 3" key="1">
    <citation type="submission" date="2006-06" db="EMBL/GenBank/DDBJ databases">
        <authorList>
            <person name="Moran M.A."/>
            <person name="Ferriera S."/>
            <person name="Johnson J."/>
            <person name="Kravitz S."/>
            <person name="Beeson K."/>
            <person name="Sutton G."/>
            <person name="Rogers Y.-H."/>
            <person name="Friedman R."/>
            <person name="Frazier M."/>
            <person name="Venter J.C."/>
        </authorList>
    </citation>
    <scope>NUCLEOTIDE SEQUENCE [LARGE SCALE GENOMIC DNA]</scope>
    <source>
        <strain evidence="2 3">E-37</strain>
    </source>
</reference>
<dbReference type="SUPFAM" id="SSF51445">
    <property type="entry name" value="(Trans)glycosidases"/>
    <property type="match status" value="1"/>
</dbReference>
<feature type="region of interest" description="Disordered" evidence="1">
    <location>
        <begin position="511"/>
        <end position="586"/>
    </location>
</feature>
<gene>
    <name evidence="2" type="ORF">SSE37_21410</name>
</gene>
<dbReference type="InterPro" id="IPR017853">
    <property type="entry name" value="GH"/>
</dbReference>
<protein>
    <submittedName>
        <fullName evidence="2">Type I secretion target repeat protein</fullName>
    </submittedName>
</protein>
<evidence type="ECO:0000313" key="2">
    <source>
        <dbReference type="EMBL" id="EBA07399.1"/>
    </source>
</evidence>
<dbReference type="eggNOG" id="COG3534">
    <property type="taxonomic scope" value="Bacteria"/>
</dbReference>
<dbReference type="Gene3D" id="3.20.20.80">
    <property type="entry name" value="Glycosidases"/>
    <property type="match status" value="1"/>
</dbReference>
<dbReference type="EMBL" id="AAYA01000009">
    <property type="protein sequence ID" value="EBA07399.1"/>
    <property type="molecule type" value="Genomic_DNA"/>
</dbReference>
<comment type="caution">
    <text evidence="2">The sequence shown here is derived from an EMBL/GenBank/DDBJ whole genome shotgun (WGS) entry which is preliminary data.</text>
</comment>
<accession>A3K5L0</accession>